<feature type="transmembrane region" description="Helical" evidence="6">
    <location>
        <begin position="235"/>
        <end position="254"/>
    </location>
</feature>
<evidence type="ECO:0000256" key="4">
    <source>
        <dbReference type="ARBA" id="ARBA00022989"/>
    </source>
</evidence>
<feature type="transmembrane region" description="Helical" evidence="6">
    <location>
        <begin position="70"/>
        <end position="92"/>
    </location>
</feature>
<keyword evidence="8" id="KW-1185">Reference proteome</keyword>
<dbReference type="RefSeq" id="WP_163701311.1">
    <property type="nucleotide sequence ID" value="NZ_QXHD01000004.1"/>
</dbReference>
<sequence>MRLTLDSYTALQSPLHRWWPRSKLVGLGLLMLGFTSVQQVQLVPICLLVTAVLYMLSGLPWSFLRSRLRYPGLFVLGMVIALPLLSGSTILWQWGPLAIRQEGLMAMGLIAGRFLSIVTIGMLLLGTTPLLKLIDTLVSLGLPTLMAEMALLAYRYLFDIADQLAILRQAMRLRGFQPGGNRQSWQQLAAVTGTLLVRSYEQSERVYKAMRLRGYSNGRSNMSPQIQGWGRAPDIAAIGLCATIALILMSLQIWPVVSGG</sequence>
<name>A0A6M0RQU3_9CYAN</name>
<dbReference type="GO" id="GO:0043190">
    <property type="term" value="C:ATP-binding cassette (ABC) transporter complex"/>
    <property type="evidence" value="ECO:0007669"/>
    <property type="project" value="InterPro"/>
</dbReference>
<feature type="transmembrane region" description="Helical" evidence="6">
    <location>
        <begin position="137"/>
        <end position="158"/>
    </location>
</feature>
<feature type="transmembrane region" description="Helical" evidence="6">
    <location>
        <begin position="42"/>
        <end position="64"/>
    </location>
</feature>
<dbReference type="InterPro" id="IPR051611">
    <property type="entry name" value="ECF_transporter_component"/>
</dbReference>
<dbReference type="NCBIfam" id="TIGR02454">
    <property type="entry name" value="ECF_T_CbiQ"/>
    <property type="match status" value="1"/>
</dbReference>
<organism evidence="7 8">
    <name type="scientific">Adonisia turfae CCMR0081</name>
    <dbReference type="NCBI Taxonomy" id="2292702"/>
    <lineage>
        <taxon>Bacteria</taxon>
        <taxon>Bacillati</taxon>
        <taxon>Cyanobacteriota</taxon>
        <taxon>Adonisia</taxon>
        <taxon>Adonisia turfae</taxon>
    </lineage>
</organism>
<evidence type="ECO:0000313" key="7">
    <source>
        <dbReference type="EMBL" id="NEZ58617.1"/>
    </source>
</evidence>
<dbReference type="PANTHER" id="PTHR34857:SF2">
    <property type="entry name" value="SLL0384 PROTEIN"/>
    <property type="match status" value="1"/>
</dbReference>
<dbReference type="EMBL" id="QXHD01000004">
    <property type="protein sequence ID" value="NEZ58617.1"/>
    <property type="molecule type" value="Genomic_DNA"/>
</dbReference>
<dbReference type="CDD" id="cd16914">
    <property type="entry name" value="EcfT"/>
    <property type="match status" value="1"/>
</dbReference>
<dbReference type="Proteomes" id="UP000481033">
    <property type="component" value="Unassembled WGS sequence"/>
</dbReference>
<dbReference type="Pfam" id="PF02361">
    <property type="entry name" value="CbiQ"/>
    <property type="match status" value="1"/>
</dbReference>
<comment type="subcellular location">
    <subcellularLocation>
        <location evidence="1">Cell membrane</location>
        <topology evidence="1">Multi-pass membrane protein</topology>
    </subcellularLocation>
</comment>
<evidence type="ECO:0000256" key="3">
    <source>
        <dbReference type="ARBA" id="ARBA00022692"/>
    </source>
</evidence>
<evidence type="ECO:0000313" key="8">
    <source>
        <dbReference type="Proteomes" id="UP000481033"/>
    </source>
</evidence>
<dbReference type="AlphaFoldDB" id="A0A6M0RQU3"/>
<gene>
    <name evidence="7" type="primary">cbiQ</name>
    <name evidence="7" type="ORF">DXZ20_23800</name>
</gene>
<keyword evidence="5 6" id="KW-0472">Membrane</keyword>
<keyword evidence="4 6" id="KW-1133">Transmembrane helix</keyword>
<dbReference type="InterPro" id="IPR003339">
    <property type="entry name" value="ABC/ECF_trnsptr_transmembrane"/>
</dbReference>
<evidence type="ECO:0000256" key="1">
    <source>
        <dbReference type="ARBA" id="ARBA00004651"/>
    </source>
</evidence>
<dbReference type="PANTHER" id="PTHR34857">
    <property type="entry name" value="SLL0384 PROTEIN"/>
    <property type="match status" value="1"/>
</dbReference>
<dbReference type="InterPro" id="IPR012809">
    <property type="entry name" value="ECF_CbiQ"/>
</dbReference>
<evidence type="ECO:0000256" key="6">
    <source>
        <dbReference type="SAM" id="Phobius"/>
    </source>
</evidence>
<comment type="caution">
    <text evidence="7">The sequence shown here is derived from an EMBL/GenBank/DDBJ whole genome shotgun (WGS) entry which is preliminary data.</text>
</comment>
<proteinExistence type="predicted"/>
<feature type="transmembrane region" description="Helical" evidence="6">
    <location>
        <begin position="104"/>
        <end position="125"/>
    </location>
</feature>
<protein>
    <submittedName>
        <fullName evidence="7">Cobalt ECF transporter T component CbiQ</fullName>
    </submittedName>
</protein>
<reference evidence="7 8" key="1">
    <citation type="journal article" date="2020" name="Microb. Ecol.">
        <title>Ecogenomics of the Marine Benthic Filamentous Cyanobacterium Adonisia.</title>
        <authorList>
            <person name="Walter J.M."/>
            <person name="Coutinho F.H."/>
            <person name="Leomil L."/>
            <person name="Hargreaves P.I."/>
            <person name="Campeao M.E."/>
            <person name="Vieira V.V."/>
            <person name="Silva B.S."/>
            <person name="Fistarol G.O."/>
            <person name="Salomon P.S."/>
            <person name="Sawabe T."/>
            <person name="Mino S."/>
            <person name="Hosokawa M."/>
            <person name="Miyashita H."/>
            <person name="Maruyama F."/>
            <person name="van Verk M.C."/>
            <person name="Dutilh B.E."/>
            <person name="Thompson C.C."/>
            <person name="Thompson F.L."/>
        </authorList>
    </citation>
    <scope>NUCLEOTIDE SEQUENCE [LARGE SCALE GENOMIC DNA]</scope>
    <source>
        <strain evidence="7 8">CCMR0081</strain>
    </source>
</reference>
<evidence type="ECO:0000256" key="2">
    <source>
        <dbReference type="ARBA" id="ARBA00022475"/>
    </source>
</evidence>
<keyword evidence="2" id="KW-1003">Cell membrane</keyword>
<evidence type="ECO:0000256" key="5">
    <source>
        <dbReference type="ARBA" id="ARBA00023136"/>
    </source>
</evidence>
<accession>A0A6M0RQU3</accession>
<dbReference type="GO" id="GO:0006824">
    <property type="term" value="P:cobalt ion transport"/>
    <property type="evidence" value="ECO:0007669"/>
    <property type="project" value="InterPro"/>
</dbReference>
<keyword evidence="3 6" id="KW-0812">Transmembrane</keyword>